<evidence type="ECO:0000256" key="1">
    <source>
        <dbReference type="ARBA" id="ARBA00004123"/>
    </source>
</evidence>
<comment type="caution">
    <text evidence="5">The sequence shown here is derived from an EMBL/GenBank/DDBJ whole genome shotgun (WGS) entry which is preliminary data.</text>
</comment>
<keyword evidence="4" id="KW-0539">Nucleus</keyword>
<comment type="similarity">
    <text evidence="2">Belongs to the NUP186/NUP192/NUP205 family.</text>
</comment>
<evidence type="ECO:0000256" key="4">
    <source>
        <dbReference type="ARBA" id="ARBA00023242"/>
    </source>
</evidence>
<dbReference type="Proteomes" id="UP000265520">
    <property type="component" value="Unassembled WGS sequence"/>
</dbReference>
<evidence type="ECO:0000313" key="6">
    <source>
        <dbReference type="Proteomes" id="UP000265520"/>
    </source>
</evidence>
<dbReference type="EMBL" id="LXQA010005460">
    <property type="protein sequence ID" value="MCH83601.1"/>
    <property type="molecule type" value="Genomic_DNA"/>
</dbReference>
<keyword evidence="6" id="KW-1185">Reference proteome</keyword>
<dbReference type="InterPro" id="IPR021827">
    <property type="entry name" value="Nup186/Nup192/Nup205"/>
</dbReference>
<dbReference type="PANTHER" id="PTHR31344:SF0">
    <property type="entry name" value="NUCLEAR PORE COMPLEX PROTEIN NUP205"/>
    <property type="match status" value="1"/>
</dbReference>
<evidence type="ECO:0000256" key="2">
    <source>
        <dbReference type="ARBA" id="ARBA00005892"/>
    </source>
</evidence>
<comment type="subcellular location">
    <subcellularLocation>
        <location evidence="1">Nucleus</location>
    </subcellularLocation>
</comment>
<evidence type="ECO:0000313" key="5">
    <source>
        <dbReference type="EMBL" id="MCH83601.1"/>
    </source>
</evidence>
<dbReference type="PANTHER" id="PTHR31344">
    <property type="entry name" value="NUCLEAR PORE COMPLEX PROTEIN NUP205"/>
    <property type="match status" value="1"/>
</dbReference>
<organism evidence="5 6">
    <name type="scientific">Trifolium medium</name>
    <dbReference type="NCBI Taxonomy" id="97028"/>
    <lineage>
        <taxon>Eukaryota</taxon>
        <taxon>Viridiplantae</taxon>
        <taxon>Streptophyta</taxon>
        <taxon>Embryophyta</taxon>
        <taxon>Tracheophyta</taxon>
        <taxon>Spermatophyta</taxon>
        <taxon>Magnoliopsida</taxon>
        <taxon>eudicotyledons</taxon>
        <taxon>Gunneridae</taxon>
        <taxon>Pentapetalae</taxon>
        <taxon>rosids</taxon>
        <taxon>fabids</taxon>
        <taxon>Fabales</taxon>
        <taxon>Fabaceae</taxon>
        <taxon>Papilionoideae</taxon>
        <taxon>50 kb inversion clade</taxon>
        <taxon>NPAAA clade</taxon>
        <taxon>Hologalegina</taxon>
        <taxon>IRL clade</taxon>
        <taxon>Trifolieae</taxon>
        <taxon>Trifolium</taxon>
    </lineage>
</organism>
<accession>A0A392M8J2</accession>
<reference evidence="5 6" key="1">
    <citation type="journal article" date="2018" name="Front. Plant Sci.">
        <title>Red Clover (Trifolium pratense) and Zigzag Clover (T. medium) - A Picture of Genomic Similarities and Differences.</title>
        <authorList>
            <person name="Dluhosova J."/>
            <person name="Istvanek J."/>
            <person name="Nedelnik J."/>
            <person name="Repkova J."/>
        </authorList>
    </citation>
    <scope>NUCLEOTIDE SEQUENCE [LARGE SCALE GENOMIC DNA]</scope>
    <source>
        <strain evidence="6">cv. 10/8</strain>
        <tissue evidence="5">Leaf</tissue>
    </source>
</reference>
<dbReference type="GO" id="GO:0005643">
    <property type="term" value="C:nuclear pore"/>
    <property type="evidence" value="ECO:0007669"/>
    <property type="project" value="InterPro"/>
</dbReference>
<gene>
    <name evidence="5" type="ORF">A2U01_0004427</name>
</gene>
<keyword evidence="3" id="KW-0813">Transport</keyword>
<evidence type="ECO:0000256" key="3">
    <source>
        <dbReference type="ARBA" id="ARBA00022448"/>
    </source>
</evidence>
<protein>
    <submittedName>
        <fullName evidence="5">Nuclear pore complex protein Nup205-like</fullName>
    </submittedName>
</protein>
<dbReference type="AlphaFoldDB" id="A0A392M8J2"/>
<sequence length="130" mass="14794">MAKLRDERFMFPGSLSSDSITCLDLIVVKQLSNGACLTILFKLIMAILRNESSEALRRRQYALLLSYFQYCLNVVDPDVPTSVLQFLLLSEQDSEYIDLPKIDKEQAELARANFSTLRKEAQSILDLVIC</sequence>
<name>A0A392M8J2_9FABA</name>
<proteinExistence type="inferred from homology"/>